<evidence type="ECO:0000256" key="2">
    <source>
        <dbReference type="ARBA" id="ARBA00022448"/>
    </source>
</evidence>
<keyword evidence="15" id="KW-0175">Coiled coil</keyword>
<organism evidence="16 17">
    <name type="scientific">Alkaliphilus serpentinus</name>
    <dbReference type="NCBI Taxonomy" id="1482731"/>
    <lineage>
        <taxon>Bacteria</taxon>
        <taxon>Bacillati</taxon>
        <taxon>Bacillota</taxon>
        <taxon>Clostridia</taxon>
        <taxon>Peptostreptococcales</taxon>
        <taxon>Natronincolaceae</taxon>
        <taxon>Alkaliphilus</taxon>
    </lineage>
</organism>
<reference evidence="16 17" key="1">
    <citation type="submission" date="2019-10" db="EMBL/GenBank/DDBJ databases">
        <title>Alkaliphilus serpentinus sp. nov. and Alkaliphilus pronyensis sp. nov., two novel anaerobic alkaliphilic species isolated from the serpentinized-hosted hydrothermal field of the Prony Bay (New Caledonia).</title>
        <authorList>
            <person name="Postec A."/>
        </authorList>
    </citation>
    <scope>NUCLEOTIDE SEQUENCE [LARGE SCALE GENOMIC DNA]</scope>
    <source>
        <strain evidence="16 17">LacT</strain>
    </source>
</reference>
<dbReference type="PANTHER" id="PTHR33445:SF1">
    <property type="entry name" value="ATP SYNTHASE SUBUNIT B"/>
    <property type="match status" value="1"/>
</dbReference>
<dbReference type="EMBL" id="WBZB01000015">
    <property type="protein sequence ID" value="KAB3530894.1"/>
    <property type="molecule type" value="Genomic_DNA"/>
</dbReference>
<evidence type="ECO:0000256" key="1">
    <source>
        <dbReference type="ARBA" id="ARBA00005513"/>
    </source>
</evidence>
<dbReference type="GO" id="GO:0045259">
    <property type="term" value="C:proton-transporting ATP synthase complex"/>
    <property type="evidence" value="ECO:0007669"/>
    <property type="project" value="UniProtKB-KW"/>
</dbReference>
<feature type="transmembrane region" description="Helical" evidence="13">
    <location>
        <begin position="12"/>
        <end position="32"/>
    </location>
</feature>
<evidence type="ECO:0000256" key="8">
    <source>
        <dbReference type="ARBA" id="ARBA00023065"/>
    </source>
</evidence>
<keyword evidence="9 13" id="KW-0472">Membrane</keyword>
<evidence type="ECO:0000256" key="15">
    <source>
        <dbReference type="SAM" id="Coils"/>
    </source>
</evidence>
<dbReference type="AlphaFoldDB" id="A0A833HPJ6"/>
<dbReference type="GO" id="GO:0046933">
    <property type="term" value="F:proton-transporting ATP synthase activity, rotational mechanism"/>
    <property type="evidence" value="ECO:0007669"/>
    <property type="project" value="UniProtKB-UniRule"/>
</dbReference>
<gene>
    <name evidence="13 16" type="primary">atpF</name>
    <name evidence="16" type="ORF">F8153_06085</name>
</gene>
<dbReference type="CDD" id="cd06503">
    <property type="entry name" value="ATP-synt_Fo_b"/>
    <property type="match status" value="1"/>
</dbReference>
<dbReference type="Proteomes" id="UP000465601">
    <property type="component" value="Unassembled WGS sequence"/>
</dbReference>
<keyword evidence="6 13" id="KW-0375">Hydrogen ion transport</keyword>
<evidence type="ECO:0000256" key="14">
    <source>
        <dbReference type="RuleBase" id="RU003848"/>
    </source>
</evidence>
<evidence type="ECO:0000256" key="5">
    <source>
        <dbReference type="ARBA" id="ARBA00022692"/>
    </source>
</evidence>
<feature type="coiled-coil region" evidence="15">
    <location>
        <begin position="36"/>
        <end position="63"/>
    </location>
</feature>
<keyword evidence="7 13" id="KW-1133">Transmembrane helix</keyword>
<keyword evidence="10 13" id="KW-0066">ATP synthesis</keyword>
<comment type="similarity">
    <text evidence="1 13 14">Belongs to the ATPase B chain family.</text>
</comment>
<dbReference type="SUPFAM" id="SSF81573">
    <property type="entry name" value="F1F0 ATP synthase subunit B, membrane domain"/>
    <property type="match status" value="1"/>
</dbReference>
<dbReference type="NCBIfam" id="TIGR01144">
    <property type="entry name" value="ATP_synt_b"/>
    <property type="match status" value="1"/>
</dbReference>
<evidence type="ECO:0000256" key="3">
    <source>
        <dbReference type="ARBA" id="ARBA00022475"/>
    </source>
</evidence>
<comment type="function">
    <text evidence="13">Component of the F(0) channel, it forms part of the peripheral stalk, linking F(1) to F(0).</text>
</comment>
<dbReference type="Gene3D" id="1.20.5.620">
    <property type="entry name" value="F1F0 ATP synthase subunit B, membrane domain"/>
    <property type="match status" value="1"/>
</dbReference>
<evidence type="ECO:0000256" key="11">
    <source>
        <dbReference type="ARBA" id="ARBA00025198"/>
    </source>
</evidence>
<keyword evidence="4 13" id="KW-0138">CF(0)</keyword>
<comment type="function">
    <text evidence="11 13">F(1)F(0) ATP synthase produces ATP from ADP in the presence of a proton or sodium gradient. F-type ATPases consist of two structural domains, F(1) containing the extramembraneous catalytic core and F(0) containing the membrane proton channel, linked together by a central stalk and a peripheral stalk. During catalysis, ATP synthesis in the catalytic domain of F(1) is coupled via a rotary mechanism of the central stalk subunits to proton translocation.</text>
</comment>
<keyword evidence="5 13" id="KW-0812">Transmembrane</keyword>
<dbReference type="RefSeq" id="WP_151865482.1">
    <property type="nucleotide sequence ID" value="NZ_WBZB01000015.1"/>
</dbReference>
<keyword evidence="17" id="KW-1185">Reference proteome</keyword>
<dbReference type="GO" id="GO:0012505">
    <property type="term" value="C:endomembrane system"/>
    <property type="evidence" value="ECO:0007669"/>
    <property type="project" value="UniProtKB-SubCell"/>
</dbReference>
<dbReference type="HAMAP" id="MF_01398">
    <property type="entry name" value="ATP_synth_b_bprime"/>
    <property type="match status" value="1"/>
</dbReference>
<dbReference type="InterPro" id="IPR005864">
    <property type="entry name" value="ATP_synth_F0_bsu_bac"/>
</dbReference>
<evidence type="ECO:0000256" key="10">
    <source>
        <dbReference type="ARBA" id="ARBA00023310"/>
    </source>
</evidence>
<evidence type="ECO:0000256" key="7">
    <source>
        <dbReference type="ARBA" id="ARBA00022989"/>
    </source>
</evidence>
<dbReference type="OrthoDB" id="9795863at2"/>
<evidence type="ECO:0000256" key="6">
    <source>
        <dbReference type="ARBA" id="ARBA00022781"/>
    </source>
</evidence>
<comment type="subcellular location">
    <subcellularLocation>
        <location evidence="13">Cell membrane</location>
        <topology evidence="13">Single-pass membrane protein</topology>
    </subcellularLocation>
    <subcellularLocation>
        <location evidence="12">Endomembrane system</location>
        <topology evidence="12">Single-pass membrane protein</topology>
    </subcellularLocation>
</comment>
<comment type="subunit">
    <text evidence="13">F-type ATPases have 2 components, F(1) - the catalytic core - and F(0) - the membrane proton channel. F(1) has five subunits: alpha(3), beta(3), gamma(1), delta(1), epsilon(1). F(0) has three main subunits: a(1), b(2) and c(10-14). The alpha and beta chains form an alternating ring which encloses part of the gamma chain. F(1) is attached to F(0) by a central stalk formed by the gamma and epsilon chains, while a peripheral stalk is formed by the delta and b chains.</text>
</comment>
<keyword evidence="8 13" id="KW-0406">Ion transport</keyword>
<evidence type="ECO:0000313" key="16">
    <source>
        <dbReference type="EMBL" id="KAB3530894.1"/>
    </source>
</evidence>
<keyword evidence="3 13" id="KW-1003">Cell membrane</keyword>
<keyword evidence="2 13" id="KW-0813">Transport</keyword>
<evidence type="ECO:0000256" key="4">
    <source>
        <dbReference type="ARBA" id="ARBA00022547"/>
    </source>
</evidence>
<dbReference type="GO" id="GO:0005886">
    <property type="term" value="C:plasma membrane"/>
    <property type="evidence" value="ECO:0007669"/>
    <property type="project" value="UniProtKB-SubCell"/>
</dbReference>
<sequence>MTFLGLVELNWTFFFMIVNFLVLYLVLKKFLFKPVTEFMNNRAKNIEDAFKEAEDKKYEAQALYVDYKDKLDHIKEERTQIIKDATKRAEERSDEIIKAAQQEAKEIIQRANVDIARERQKVINDLKDQISTLAMMAASKVIEKELDEKAHQQLIQQFIDEVGDTTWQN</sequence>
<comment type="caution">
    <text evidence="16">The sequence shown here is derived from an EMBL/GenBank/DDBJ whole genome shotgun (WGS) entry which is preliminary data.</text>
</comment>
<proteinExistence type="inferred from homology"/>
<protein>
    <recommendedName>
        <fullName evidence="13">ATP synthase subunit b</fullName>
    </recommendedName>
    <alternativeName>
        <fullName evidence="13">ATP synthase F(0) sector subunit b</fullName>
    </alternativeName>
    <alternativeName>
        <fullName evidence="13">ATPase subunit I</fullName>
    </alternativeName>
    <alternativeName>
        <fullName evidence="13">F-type ATPase subunit b</fullName>
        <shortName evidence="13">F-ATPase subunit b</shortName>
    </alternativeName>
</protein>
<name>A0A833HPJ6_9FIRM</name>
<evidence type="ECO:0000256" key="13">
    <source>
        <dbReference type="HAMAP-Rule" id="MF_01398"/>
    </source>
</evidence>
<accession>A0A833HPJ6</accession>
<evidence type="ECO:0000256" key="12">
    <source>
        <dbReference type="ARBA" id="ARBA00037847"/>
    </source>
</evidence>
<dbReference type="Pfam" id="PF00430">
    <property type="entry name" value="ATP-synt_B"/>
    <property type="match status" value="1"/>
</dbReference>
<dbReference type="InterPro" id="IPR028987">
    <property type="entry name" value="ATP_synth_B-like_membr_sf"/>
</dbReference>
<evidence type="ECO:0000313" key="17">
    <source>
        <dbReference type="Proteomes" id="UP000465601"/>
    </source>
</evidence>
<dbReference type="GO" id="GO:0046961">
    <property type="term" value="F:proton-transporting ATPase activity, rotational mechanism"/>
    <property type="evidence" value="ECO:0007669"/>
    <property type="project" value="TreeGrafter"/>
</dbReference>
<dbReference type="InterPro" id="IPR002146">
    <property type="entry name" value="ATP_synth_b/b'su_bac/chlpt"/>
</dbReference>
<evidence type="ECO:0000256" key="9">
    <source>
        <dbReference type="ARBA" id="ARBA00023136"/>
    </source>
</evidence>
<dbReference type="InterPro" id="IPR050059">
    <property type="entry name" value="ATP_synthase_B_chain"/>
</dbReference>
<dbReference type="PANTHER" id="PTHR33445">
    <property type="entry name" value="ATP SYNTHASE SUBUNIT B', CHLOROPLASTIC"/>
    <property type="match status" value="1"/>
</dbReference>